<keyword evidence="2 4" id="KW-0548">Nucleotidyltransferase</keyword>
<evidence type="ECO:0000313" key="5">
    <source>
        <dbReference type="Proteomes" id="UP000230108"/>
    </source>
</evidence>
<feature type="domain" description="Cytidyltransferase-like" evidence="3">
    <location>
        <begin position="26"/>
        <end position="152"/>
    </location>
</feature>
<dbReference type="InterPro" id="IPR014729">
    <property type="entry name" value="Rossmann-like_a/b/a_fold"/>
</dbReference>
<accession>A0A2M7QCV0</accession>
<organism evidence="4 5">
    <name type="scientific">Candidatus Roizmanbacteria bacterium CG_4_10_14_0_8_um_filter_39_9</name>
    <dbReference type="NCBI Taxonomy" id="1974829"/>
    <lineage>
        <taxon>Bacteria</taxon>
        <taxon>Candidatus Roizmaniibacteriota</taxon>
    </lineage>
</organism>
<dbReference type="Pfam" id="PF01467">
    <property type="entry name" value="CTP_transf_like"/>
    <property type="match status" value="1"/>
</dbReference>
<dbReference type="PANTHER" id="PTHR43793:SF2">
    <property type="entry name" value="BIFUNCTIONAL PROTEIN HLDE"/>
    <property type="match status" value="1"/>
</dbReference>
<evidence type="ECO:0000313" key="4">
    <source>
        <dbReference type="EMBL" id="PIY68703.1"/>
    </source>
</evidence>
<gene>
    <name evidence="4" type="ORF">COY90_04500</name>
</gene>
<dbReference type="NCBIfam" id="TIGR00125">
    <property type="entry name" value="cyt_tran_rel"/>
    <property type="match status" value="1"/>
</dbReference>
<dbReference type="AlphaFoldDB" id="A0A2M7QCV0"/>
<evidence type="ECO:0000256" key="2">
    <source>
        <dbReference type="ARBA" id="ARBA00022695"/>
    </source>
</evidence>
<name>A0A2M7QCV0_9BACT</name>
<dbReference type="Proteomes" id="UP000230108">
    <property type="component" value="Unassembled WGS sequence"/>
</dbReference>
<dbReference type="Gene3D" id="3.40.50.620">
    <property type="entry name" value="HUPs"/>
    <property type="match status" value="1"/>
</dbReference>
<evidence type="ECO:0000259" key="3">
    <source>
        <dbReference type="Pfam" id="PF01467"/>
    </source>
</evidence>
<evidence type="ECO:0000256" key="1">
    <source>
        <dbReference type="ARBA" id="ARBA00022679"/>
    </source>
</evidence>
<sequence length="155" mass="17716">MEDTRIIAYKDIQSLPQRLTGKKIILVGGCFDVFHIGHLTFLSRAKQLGDVLVVLLESDDFIRKVKKREPVHRIEERALILSELRCVDLVITLPHMIDNHDYEEIIRKIHPTIIAVTQGDPKLILKQNQAKTINGFVVEVDYVPGYSSSEVRALF</sequence>
<dbReference type="PANTHER" id="PTHR43793">
    <property type="entry name" value="FAD SYNTHASE"/>
    <property type="match status" value="1"/>
</dbReference>
<proteinExistence type="predicted"/>
<dbReference type="InterPro" id="IPR004821">
    <property type="entry name" value="Cyt_trans-like"/>
</dbReference>
<dbReference type="GO" id="GO:0016779">
    <property type="term" value="F:nucleotidyltransferase activity"/>
    <property type="evidence" value="ECO:0007669"/>
    <property type="project" value="UniProtKB-KW"/>
</dbReference>
<comment type="caution">
    <text evidence="4">The sequence shown here is derived from an EMBL/GenBank/DDBJ whole genome shotgun (WGS) entry which is preliminary data.</text>
</comment>
<dbReference type="InterPro" id="IPR050385">
    <property type="entry name" value="Archaeal_FAD_synthase"/>
</dbReference>
<dbReference type="SUPFAM" id="SSF52374">
    <property type="entry name" value="Nucleotidylyl transferase"/>
    <property type="match status" value="1"/>
</dbReference>
<keyword evidence="1 4" id="KW-0808">Transferase</keyword>
<protein>
    <submittedName>
        <fullName evidence="4">Glycerol-3-phosphate cytidylyltransferase</fullName>
    </submittedName>
</protein>
<reference evidence="5" key="1">
    <citation type="submission" date="2017-09" db="EMBL/GenBank/DDBJ databases">
        <title>Depth-based differentiation of microbial function through sediment-hosted aquifers and enrichment of novel symbionts in the deep terrestrial subsurface.</title>
        <authorList>
            <person name="Probst A.J."/>
            <person name="Ladd B."/>
            <person name="Jarett J.K."/>
            <person name="Geller-Mcgrath D.E."/>
            <person name="Sieber C.M.K."/>
            <person name="Emerson J.B."/>
            <person name="Anantharaman K."/>
            <person name="Thomas B.C."/>
            <person name="Malmstrom R."/>
            <person name="Stieglmeier M."/>
            <person name="Klingl A."/>
            <person name="Woyke T."/>
            <person name="Ryan C.M."/>
            <person name="Banfield J.F."/>
        </authorList>
    </citation>
    <scope>NUCLEOTIDE SEQUENCE [LARGE SCALE GENOMIC DNA]</scope>
</reference>
<dbReference type="EMBL" id="PFLF01000096">
    <property type="protein sequence ID" value="PIY68703.1"/>
    <property type="molecule type" value="Genomic_DNA"/>
</dbReference>